<feature type="domain" description="Pseudouridine synthase RsuA/RluA-like" evidence="11">
    <location>
        <begin position="177"/>
        <end position="330"/>
    </location>
</feature>
<evidence type="ECO:0000256" key="8">
    <source>
        <dbReference type="ARBA" id="ARBA00043148"/>
    </source>
</evidence>
<dbReference type="Gene3D" id="3.30.2350.10">
    <property type="entry name" value="Pseudouridine synthase"/>
    <property type="match status" value="1"/>
</dbReference>
<evidence type="ECO:0000256" key="1">
    <source>
        <dbReference type="ARBA" id="ARBA00010876"/>
    </source>
</evidence>
<gene>
    <name evidence="12" type="ORF">KL771_01355</name>
</gene>
<dbReference type="InterPro" id="IPR020103">
    <property type="entry name" value="PsdUridine_synth_cat_dom_sf"/>
</dbReference>
<accession>A0A947GAW9</accession>
<comment type="catalytic activity">
    <reaction evidence="3">
        <text>uridine(1911/1915/1917) in 23S rRNA = pseudouridine(1911/1915/1917) in 23S rRNA</text>
        <dbReference type="Rhea" id="RHEA:42524"/>
        <dbReference type="Rhea" id="RHEA-COMP:10097"/>
        <dbReference type="Rhea" id="RHEA-COMP:10098"/>
        <dbReference type="ChEBI" id="CHEBI:65314"/>
        <dbReference type="ChEBI" id="CHEBI:65315"/>
        <dbReference type="EC" id="5.4.99.23"/>
    </reaction>
</comment>
<dbReference type="InterPro" id="IPR050188">
    <property type="entry name" value="RluA_PseudoU_synthase"/>
</dbReference>
<evidence type="ECO:0000256" key="5">
    <source>
        <dbReference type="ARBA" id="ARBA00040039"/>
    </source>
</evidence>
<comment type="similarity">
    <text evidence="1">Belongs to the pseudouridine synthase RluA family.</text>
</comment>
<dbReference type="SUPFAM" id="SSF55120">
    <property type="entry name" value="Pseudouridine synthase"/>
    <property type="match status" value="1"/>
</dbReference>
<dbReference type="InterPro" id="IPR036986">
    <property type="entry name" value="S4_RNA-bd_sf"/>
</dbReference>
<name>A0A947GAW9_9HYPH</name>
<dbReference type="PROSITE" id="PS50889">
    <property type="entry name" value="S4"/>
    <property type="match status" value="1"/>
</dbReference>
<evidence type="ECO:0000256" key="10">
    <source>
        <dbReference type="PROSITE-ProRule" id="PRU00182"/>
    </source>
</evidence>
<dbReference type="PANTHER" id="PTHR21600:SF44">
    <property type="entry name" value="RIBOSOMAL LARGE SUBUNIT PSEUDOURIDINE SYNTHASE D"/>
    <property type="match status" value="1"/>
</dbReference>
<keyword evidence="2" id="KW-0413">Isomerase</keyword>
<dbReference type="AlphaFoldDB" id="A0A947GAW9"/>
<protein>
    <recommendedName>
        <fullName evidence="5">Ribosomal large subunit pseudouridine synthase D</fullName>
        <ecNumber evidence="4">5.4.99.23</ecNumber>
    </recommendedName>
    <alternativeName>
        <fullName evidence="6">23S rRNA pseudouridine(1911/1915/1917) synthase</fullName>
    </alternativeName>
    <alternativeName>
        <fullName evidence="7">rRNA pseudouridylate synthase D</fullName>
    </alternativeName>
    <alternativeName>
        <fullName evidence="8">rRNA-uridine isomerase D</fullName>
    </alternativeName>
</protein>
<sequence>MSPPRWSYPSRRWRRGCSPRGRCCPPEARRGSPVETPNGLEFGSRSGLRRCGHVSALASPPALRDRRSPKTGTFMATVETVTVGEDEAGLRLDRWFKGRYPGLGFGALQKLVRTGQVRVDGKRVETSTRLVPGQMVRVPPGAMIAEAARAEPVRAMPRADGDDAAFLRSITLFEDKDIMVLNKPAGLAVQGGSGLTRHVDAMLESLKDAKGQVPRLVHRLDRDTAGCLVVAKTRSIAAELAKTFRSRSARKVYWALVAGVPKPAQGRISTWLARDSDDTERMRVARHGDDGAAHALTHYSVVDTAGPKLAWLSLKPVTGRTHQLRAHCAHIGHPIVGDPKYFDRQDWELPGGMQNKLHLLARRIALPHPRGGRIDVTAPLPPHMQQSWNLLGFDTASYDPAEDEEE</sequence>
<dbReference type="Gene3D" id="3.10.290.10">
    <property type="entry name" value="RNA-binding S4 domain"/>
    <property type="match status" value="1"/>
</dbReference>
<keyword evidence="13" id="KW-1185">Reference proteome</keyword>
<dbReference type="Proteomes" id="UP000766595">
    <property type="component" value="Unassembled WGS sequence"/>
</dbReference>
<dbReference type="CDD" id="cd02869">
    <property type="entry name" value="PseudoU_synth_RluA_like"/>
    <property type="match status" value="1"/>
</dbReference>
<evidence type="ECO:0000256" key="7">
    <source>
        <dbReference type="ARBA" id="ARBA00042840"/>
    </source>
</evidence>
<dbReference type="GO" id="GO:0003723">
    <property type="term" value="F:RNA binding"/>
    <property type="evidence" value="ECO:0007669"/>
    <property type="project" value="UniProtKB-KW"/>
</dbReference>
<dbReference type="InterPro" id="IPR006225">
    <property type="entry name" value="PsdUridine_synth_RluC/D"/>
</dbReference>
<dbReference type="CDD" id="cd00165">
    <property type="entry name" value="S4"/>
    <property type="match status" value="1"/>
</dbReference>
<feature type="active site" evidence="9">
    <location>
        <position position="221"/>
    </location>
</feature>
<evidence type="ECO:0000256" key="2">
    <source>
        <dbReference type="ARBA" id="ARBA00023235"/>
    </source>
</evidence>
<comment type="caution">
    <text evidence="12">The sequence shown here is derived from an EMBL/GenBank/DDBJ whole genome shotgun (WGS) entry which is preliminary data.</text>
</comment>
<dbReference type="Pfam" id="PF00849">
    <property type="entry name" value="PseudoU_synth_2"/>
    <property type="match status" value="1"/>
</dbReference>
<dbReference type="PANTHER" id="PTHR21600">
    <property type="entry name" value="MITOCHONDRIAL RNA PSEUDOURIDINE SYNTHASE"/>
    <property type="match status" value="1"/>
</dbReference>
<proteinExistence type="inferred from homology"/>
<dbReference type="PROSITE" id="PS01129">
    <property type="entry name" value="PSI_RLU"/>
    <property type="match status" value="1"/>
</dbReference>
<dbReference type="GO" id="GO:0160140">
    <property type="term" value="F:23S rRNA pseudouridine(1911/1915/1917) synthase activity"/>
    <property type="evidence" value="ECO:0007669"/>
    <property type="project" value="UniProtKB-EC"/>
</dbReference>
<evidence type="ECO:0000259" key="11">
    <source>
        <dbReference type="Pfam" id="PF00849"/>
    </source>
</evidence>
<dbReference type="EC" id="5.4.99.23" evidence="4"/>
<evidence type="ECO:0000256" key="9">
    <source>
        <dbReference type="PIRSR" id="PIRSR606225-1"/>
    </source>
</evidence>
<dbReference type="InterPro" id="IPR006224">
    <property type="entry name" value="PsdUridine_synth_RluA-like_CS"/>
</dbReference>
<dbReference type="EMBL" id="JAHHZF010000001">
    <property type="protein sequence ID" value="MBT9288077.1"/>
    <property type="molecule type" value="Genomic_DNA"/>
</dbReference>
<evidence type="ECO:0000313" key="13">
    <source>
        <dbReference type="Proteomes" id="UP000766595"/>
    </source>
</evidence>
<evidence type="ECO:0000256" key="6">
    <source>
        <dbReference type="ARBA" id="ARBA00042264"/>
    </source>
</evidence>
<evidence type="ECO:0000256" key="3">
    <source>
        <dbReference type="ARBA" id="ARBA00036882"/>
    </source>
</evidence>
<evidence type="ECO:0000256" key="4">
    <source>
        <dbReference type="ARBA" id="ARBA00038942"/>
    </source>
</evidence>
<organism evidence="12 13">
    <name type="scientific">Prosthecodimorpha staleyi</name>
    <dbReference type="NCBI Taxonomy" id="2840188"/>
    <lineage>
        <taxon>Bacteria</taxon>
        <taxon>Pseudomonadati</taxon>
        <taxon>Pseudomonadota</taxon>
        <taxon>Alphaproteobacteria</taxon>
        <taxon>Hyphomicrobiales</taxon>
        <taxon>Ancalomicrobiaceae</taxon>
        <taxon>Prosthecodimorpha</taxon>
    </lineage>
</organism>
<dbReference type="SUPFAM" id="SSF55174">
    <property type="entry name" value="Alpha-L RNA-binding motif"/>
    <property type="match status" value="1"/>
</dbReference>
<evidence type="ECO:0000313" key="12">
    <source>
        <dbReference type="EMBL" id="MBT9288077.1"/>
    </source>
</evidence>
<keyword evidence="10" id="KW-0694">RNA-binding</keyword>
<dbReference type="GO" id="GO:0000455">
    <property type="term" value="P:enzyme-directed rRNA pseudouridine synthesis"/>
    <property type="evidence" value="ECO:0007669"/>
    <property type="project" value="TreeGrafter"/>
</dbReference>
<dbReference type="InterPro" id="IPR006145">
    <property type="entry name" value="PsdUridine_synth_RsuA/RluA"/>
</dbReference>
<dbReference type="NCBIfam" id="TIGR00005">
    <property type="entry name" value="rluA_subfam"/>
    <property type="match status" value="1"/>
</dbReference>
<reference evidence="12 13" key="1">
    <citation type="submission" date="2021-06" db="EMBL/GenBank/DDBJ databases">
        <authorList>
            <person name="Grouzdev D.S."/>
            <person name="Koziaeva V."/>
        </authorList>
    </citation>
    <scope>NUCLEOTIDE SEQUENCE [LARGE SCALE GENOMIC DNA]</scope>
    <source>
        <strain evidence="12 13">22</strain>
    </source>
</reference>